<name>A0A5J5EU00_9PEZI</name>
<dbReference type="AlphaFoldDB" id="A0A5J5EU00"/>
<keyword evidence="2" id="KW-1185">Reference proteome</keyword>
<dbReference type="PANTHER" id="PTHR34724:SF2">
    <property type="entry name" value="OS12G0596101 PROTEIN"/>
    <property type="match status" value="1"/>
</dbReference>
<comment type="caution">
    <text evidence="1">The sequence shown here is derived from an EMBL/GenBank/DDBJ whole genome shotgun (WGS) entry which is preliminary data.</text>
</comment>
<sequence length="57" mass="6141">MCSKTTCGKCSGATWFGCGSHIPSVMDSIPKEQWCKCPRKGNDQYPPMGSSPSCIIL</sequence>
<proteinExistence type="predicted"/>
<protein>
    <submittedName>
        <fullName evidence="1">Uncharacterized protein</fullName>
    </submittedName>
</protein>
<dbReference type="PANTHER" id="PTHR34724">
    <property type="entry name" value="OS12G0596101 PROTEIN"/>
    <property type="match status" value="1"/>
</dbReference>
<dbReference type="InParanoid" id="A0A5J5EU00"/>
<accession>A0A5J5EU00</accession>
<evidence type="ECO:0000313" key="2">
    <source>
        <dbReference type="Proteomes" id="UP000326924"/>
    </source>
</evidence>
<reference evidence="1 2" key="1">
    <citation type="submission" date="2019-09" db="EMBL/GenBank/DDBJ databases">
        <title>Draft genome of the ectomycorrhizal ascomycete Sphaerosporella brunnea.</title>
        <authorList>
            <consortium name="DOE Joint Genome Institute"/>
            <person name="Benucci G.M."/>
            <person name="Marozzi G."/>
            <person name="Antonielli L."/>
            <person name="Sanchez S."/>
            <person name="Marco P."/>
            <person name="Wang X."/>
            <person name="Falini L.B."/>
            <person name="Barry K."/>
            <person name="Haridas S."/>
            <person name="Lipzen A."/>
            <person name="Labutti K."/>
            <person name="Grigoriev I.V."/>
            <person name="Murat C."/>
            <person name="Martin F."/>
            <person name="Albertini E."/>
            <person name="Donnini D."/>
            <person name="Bonito G."/>
        </authorList>
    </citation>
    <scope>NUCLEOTIDE SEQUENCE [LARGE SCALE GENOMIC DNA]</scope>
    <source>
        <strain evidence="1 2">Sb_GMNB300</strain>
    </source>
</reference>
<evidence type="ECO:0000313" key="1">
    <source>
        <dbReference type="EMBL" id="KAA8903093.1"/>
    </source>
</evidence>
<dbReference type="EMBL" id="VXIS01000122">
    <property type="protein sequence ID" value="KAA8903093.1"/>
    <property type="molecule type" value="Genomic_DNA"/>
</dbReference>
<dbReference type="OrthoDB" id="88410at2759"/>
<gene>
    <name evidence="1" type="ORF">FN846DRAFT_780244</name>
</gene>
<organism evidence="1 2">
    <name type="scientific">Sphaerosporella brunnea</name>
    <dbReference type="NCBI Taxonomy" id="1250544"/>
    <lineage>
        <taxon>Eukaryota</taxon>
        <taxon>Fungi</taxon>
        <taxon>Dikarya</taxon>
        <taxon>Ascomycota</taxon>
        <taxon>Pezizomycotina</taxon>
        <taxon>Pezizomycetes</taxon>
        <taxon>Pezizales</taxon>
        <taxon>Pyronemataceae</taxon>
        <taxon>Sphaerosporella</taxon>
    </lineage>
</organism>
<dbReference type="Proteomes" id="UP000326924">
    <property type="component" value="Unassembled WGS sequence"/>
</dbReference>